<dbReference type="EMBL" id="GEVM01004627">
    <property type="protein sequence ID" value="JAV01312.1"/>
    <property type="molecule type" value="Transcribed_RNA"/>
</dbReference>
<reference evidence="2" key="1">
    <citation type="submission" date="2016-07" db="EMBL/GenBank/DDBJ databases">
        <title>De novo transcriptome assembly of four accessions of the metal hyperaccumulator plant Noccaea caerulescens.</title>
        <authorList>
            <person name="Blande D."/>
            <person name="Halimaa P."/>
            <person name="Tervahauta A.I."/>
            <person name="Aarts M.G."/>
            <person name="Karenlampi S.O."/>
        </authorList>
    </citation>
    <scope>NUCLEOTIDE SEQUENCE</scope>
</reference>
<gene>
    <name evidence="2" type="ORF">MP_TR1830_c3_g1_i1_g.5146</name>
</gene>
<name>A0A1J3K9A0_NOCCA</name>
<evidence type="ECO:0000313" key="2">
    <source>
        <dbReference type="EMBL" id="JAV01312.1"/>
    </source>
</evidence>
<protein>
    <submittedName>
        <fullName evidence="2">Uncharacterized protein</fullName>
    </submittedName>
</protein>
<feature type="region of interest" description="Disordered" evidence="1">
    <location>
        <begin position="64"/>
        <end position="89"/>
    </location>
</feature>
<proteinExistence type="predicted"/>
<sequence>MVTPEEEEFCNEISGVDFISGKRHYADSKLSTEVKFSPFPRIGSHANIRLMISWRFWARFRRRRRSGGESRRRAASQATMAQGKALALRDGSLQVELPCSRGAPVGDTGR</sequence>
<organism evidence="2">
    <name type="scientific">Noccaea caerulescens</name>
    <name type="common">Alpine penny-cress</name>
    <name type="synonym">Thlaspi caerulescens</name>
    <dbReference type="NCBI Taxonomy" id="107243"/>
    <lineage>
        <taxon>Eukaryota</taxon>
        <taxon>Viridiplantae</taxon>
        <taxon>Streptophyta</taxon>
        <taxon>Embryophyta</taxon>
        <taxon>Tracheophyta</taxon>
        <taxon>Spermatophyta</taxon>
        <taxon>Magnoliopsida</taxon>
        <taxon>eudicotyledons</taxon>
        <taxon>Gunneridae</taxon>
        <taxon>Pentapetalae</taxon>
        <taxon>rosids</taxon>
        <taxon>malvids</taxon>
        <taxon>Brassicales</taxon>
        <taxon>Brassicaceae</taxon>
        <taxon>Coluteocarpeae</taxon>
        <taxon>Noccaea</taxon>
    </lineage>
</organism>
<dbReference type="AlphaFoldDB" id="A0A1J3K9A0"/>
<evidence type="ECO:0000256" key="1">
    <source>
        <dbReference type="SAM" id="MobiDB-lite"/>
    </source>
</evidence>
<accession>A0A1J3K9A0</accession>